<comment type="caution">
    <text evidence="1">The sequence shown here is derived from an EMBL/GenBank/DDBJ whole genome shotgun (WGS) entry which is preliminary data.</text>
</comment>
<feature type="non-terminal residue" evidence="1">
    <location>
        <position position="86"/>
    </location>
</feature>
<evidence type="ECO:0000313" key="1">
    <source>
        <dbReference type="EMBL" id="HHJ80940.1"/>
    </source>
</evidence>
<dbReference type="EMBL" id="DRNF01000304">
    <property type="protein sequence ID" value="HHJ80940.1"/>
    <property type="molecule type" value="Genomic_DNA"/>
</dbReference>
<dbReference type="Proteomes" id="UP000885832">
    <property type="component" value="Unassembled WGS sequence"/>
</dbReference>
<protein>
    <submittedName>
        <fullName evidence="1">Uncharacterized protein</fullName>
    </submittedName>
</protein>
<dbReference type="AlphaFoldDB" id="A0A832N3N3"/>
<proteinExistence type="predicted"/>
<accession>A0A832N3N3</accession>
<reference evidence="1" key="1">
    <citation type="journal article" date="2020" name="mSystems">
        <title>Genome- and Community-Level Interaction Insights into Carbon Utilization and Element Cycling Functions of Hydrothermarchaeota in Hydrothermal Sediment.</title>
        <authorList>
            <person name="Zhou Z."/>
            <person name="Liu Y."/>
            <person name="Xu W."/>
            <person name="Pan J."/>
            <person name="Luo Z.H."/>
            <person name="Li M."/>
        </authorList>
    </citation>
    <scope>NUCLEOTIDE SEQUENCE [LARGE SCALE GENOMIC DNA]</scope>
    <source>
        <strain evidence="1">HyVt-505</strain>
    </source>
</reference>
<sequence length="86" mass="10029">MATLDIRNAIVTALETIADIGQVYNYERYAKNHQGMKTLYEYQSQVRGWHVRRIGRMESSPSLGRHVVKQRWRIRGYMSLDDAGQS</sequence>
<gene>
    <name evidence="1" type="ORF">ENJ65_04830</name>
</gene>
<name>A0A832N3N3_9GAMM</name>
<organism evidence="1">
    <name type="scientific">Candidatus Tenderia electrophaga</name>
    <dbReference type="NCBI Taxonomy" id="1748243"/>
    <lineage>
        <taxon>Bacteria</taxon>
        <taxon>Pseudomonadati</taxon>
        <taxon>Pseudomonadota</taxon>
        <taxon>Gammaproteobacteria</taxon>
        <taxon>Candidatus Tenderiales</taxon>
        <taxon>Candidatus Tenderiaceae</taxon>
        <taxon>Candidatus Tenderia</taxon>
    </lineage>
</organism>